<gene>
    <name evidence="2" type="ORF">CCUS01_01486</name>
</gene>
<keyword evidence="2" id="KW-0378">Hydrolase</keyword>
<dbReference type="Proteomes" id="UP001239213">
    <property type="component" value="Unassembled WGS sequence"/>
</dbReference>
<organism evidence="2 3">
    <name type="scientific">Colletotrichum cuscutae</name>
    <dbReference type="NCBI Taxonomy" id="1209917"/>
    <lineage>
        <taxon>Eukaryota</taxon>
        <taxon>Fungi</taxon>
        <taxon>Dikarya</taxon>
        <taxon>Ascomycota</taxon>
        <taxon>Pezizomycotina</taxon>
        <taxon>Sordariomycetes</taxon>
        <taxon>Hypocreomycetidae</taxon>
        <taxon>Glomerellales</taxon>
        <taxon>Glomerellaceae</taxon>
        <taxon>Colletotrichum</taxon>
        <taxon>Colletotrichum acutatum species complex</taxon>
    </lineage>
</organism>
<dbReference type="AlphaFoldDB" id="A0AAI9UQU9"/>
<keyword evidence="3" id="KW-1185">Reference proteome</keyword>
<dbReference type="GO" id="GO:0008237">
    <property type="term" value="F:metallopeptidase activity"/>
    <property type="evidence" value="ECO:0007669"/>
    <property type="project" value="UniProtKB-KW"/>
</dbReference>
<protein>
    <submittedName>
        <fullName evidence="2">Metalloprotease MEP1</fullName>
    </submittedName>
</protein>
<comment type="caution">
    <text evidence="2">The sequence shown here is derived from an EMBL/GenBank/DDBJ whole genome shotgun (WGS) entry which is preliminary data.</text>
</comment>
<evidence type="ECO:0000313" key="2">
    <source>
        <dbReference type="EMBL" id="KAK1461896.1"/>
    </source>
</evidence>
<name>A0AAI9UQU9_9PEZI</name>
<evidence type="ECO:0000256" key="1">
    <source>
        <dbReference type="SAM" id="SignalP"/>
    </source>
</evidence>
<feature type="signal peptide" evidence="1">
    <location>
        <begin position="1"/>
        <end position="20"/>
    </location>
</feature>
<dbReference type="EMBL" id="MPDP01000271">
    <property type="protein sequence ID" value="KAK1461896.1"/>
    <property type="molecule type" value="Genomic_DNA"/>
</dbReference>
<feature type="chain" id="PRO_5042466249" evidence="1">
    <location>
        <begin position="21"/>
        <end position="132"/>
    </location>
</feature>
<keyword evidence="1" id="KW-0732">Signal</keyword>
<accession>A0AAI9UQU9</accession>
<reference evidence="2" key="1">
    <citation type="submission" date="2016-11" db="EMBL/GenBank/DDBJ databases">
        <title>The genome sequence of Colletotrichum cuscutae.</title>
        <authorList>
            <person name="Baroncelli R."/>
        </authorList>
    </citation>
    <scope>NUCLEOTIDE SEQUENCE</scope>
    <source>
        <strain evidence="2">IMI 304802</strain>
    </source>
</reference>
<sequence>MMSRAAAALLLSFGISSVLGSLRCFNDDLAAIETPTIALPAYVKRQESKPVDVYFHVTSTAANKDRITDAVVDAQFEVLHSTYLKHGFELNLINVSRIVDDVLGKGFYGESGIGIPDFEGYVAWRTATRRGG</sequence>
<keyword evidence="2" id="KW-0482">Metalloprotease</keyword>
<evidence type="ECO:0000313" key="3">
    <source>
        <dbReference type="Proteomes" id="UP001239213"/>
    </source>
</evidence>
<keyword evidence="2" id="KW-0645">Protease</keyword>
<proteinExistence type="predicted"/>